<dbReference type="CDD" id="cd09274">
    <property type="entry name" value="RNase_HI_RT_Ty3"/>
    <property type="match status" value="1"/>
</dbReference>
<evidence type="ECO:0000259" key="6">
    <source>
        <dbReference type="PROSITE" id="PS50888"/>
    </source>
</evidence>
<dbReference type="PANTHER" id="PTHR34072">
    <property type="entry name" value="ENZYMATIC POLYPROTEIN-RELATED"/>
    <property type="match status" value="1"/>
</dbReference>
<protein>
    <recommendedName>
        <fullName evidence="6">BHLH domain-containing protein</fullName>
    </recommendedName>
</protein>
<feature type="domain" description="BHLH" evidence="6">
    <location>
        <begin position="355"/>
        <end position="407"/>
    </location>
</feature>
<dbReference type="PROSITE" id="PS50888">
    <property type="entry name" value="BHLH"/>
    <property type="match status" value="1"/>
</dbReference>
<dbReference type="Gene3D" id="3.10.20.370">
    <property type="match status" value="1"/>
</dbReference>
<dbReference type="SUPFAM" id="SSF54160">
    <property type="entry name" value="Chromo domain-like"/>
    <property type="match status" value="1"/>
</dbReference>
<feature type="compositionally biased region" description="Basic residues" evidence="5">
    <location>
        <begin position="331"/>
        <end position="340"/>
    </location>
</feature>
<dbReference type="Pfam" id="PF17919">
    <property type="entry name" value="RT_RNaseH_2"/>
    <property type="match status" value="1"/>
</dbReference>
<name>A0A484NFA8_9ASTE</name>
<keyword evidence="2" id="KW-0805">Transcription regulation</keyword>
<dbReference type="AlphaFoldDB" id="A0A484NFA8"/>
<evidence type="ECO:0000256" key="3">
    <source>
        <dbReference type="ARBA" id="ARBA00023163"/>
    </source>
</evidence>
<sequence>MAKAPVLRLPNFELTFVIKTDACATGIGAVLLQEEQPVAYFSKKLGPRQRVASTYQKELLAIVEAVGKWLQYLLGREFVIRSDQKILRELLLQVVQTPDQQFYLRKLMGYKFRIEYKPGPSNKVADALSRRDDGDNELLALTSVVPDLLEVVRKENREFMDLMKLHEMHQTAMLPPDMMAEQPAVGPEAVIGRRTIFKKGQPVEELLVRWEGGEDSDATWEDRRRFQEEFPMIDLEDKVVSDRERDDTTESTPRMPQDYCPLFSPLPPPSPPTGAPPQGVGCTITNHHKFDDEDDAPYVAIQQPDATLFFRRQQQQQHVLMPDNTTTSGKIKGKNTRRYKSSTVQGESSTSEEKQRRMMHRDIERQRRQEMASLYASLRNQLPLEYIKGKRSVSDHVMEAVRYIEHKQKSIRELEEKRDMLRSWSKNDDEGDCHVAAAGASQAAATVTVRPCLEGVEILISCGIPKLGFRVSRALHLLGDQQGLQLLSCVCSRVDDTLLHTIRAQVSPHARVDFQELQRNLIYALNS</sequence>
<evidence type="ECO:0000313" key="7">
    <source>
        <dbReference type="EMBL" id="VFQ99619.1"/>
    </source>
</evidence>
<keyword evidence="3" id="KW-0804">Transcription</keyword>
<reference evidence="7 8" key="1">
    <citation type="submission" date="2018-04" db="EMBL/GenBank/DDBJ databases">
        <authorList>
            <person name="Vogel A."/>
        </authorList>
    </citation>
    <scope>NUCLEOTIDE SEQUENCE [LARGE SCALE GENOMIC DNA]</scope>
</reference>
<dbReference type="Pfam" id="PF00010">
    <property type="entry name" value="HLH"/>
    <property type="match status" value="1"/>
</dbReference>
<dbReference type="InterPro" id="IPR011598">
    <property type="entry name" value="bHLH_dom"/>
</dbReference>
<accession>A0A484NFA8</accession>
<keyword evidence="4" id="KW-0539">Nucleus</keyword>
<keyword evidence="8" id="KW-1185">Reference proteome</keyword>
<dbReference type="GO" id="GO:0005634">
    <property type="term" value="C:nucleus"/>
    <property type="evidence" value="ECO:0007669"/>
    <property type="project" value="UniProtKB-SubCell"/>
</dbReference>
<dbReference type="CDD" id="cd18914">
    <property type="entry name" value="bHLH_AtORG2_like"/>
    <property type="match status" value="1"/>
</dbReference>
<evidence type="ECO:0000256" key="1">
    <source>
        <dbReference type="ARBA" id="ARBA00004123"/>
    </source>
</evidence>
<dbReference type="PANTHER" id="PTHR34072:SF52">
    <property type="entry name" value="RIBONUCLEASE H"/>
    <property type="match status" value="1"/>
</dbReference>
<dbReference type="SUPFAM" id="SSF56672">
    <property type="entry name" value="DNA/RNA polymerases"/>
    <property type="match status" value="1"/>
</dbReference>
<dbReference type="InterPro" id="IPR036638">
    <property type="entry name" value="HLH_DNA-bd_sf"/>
</dbReference>
<comment type="subcellular location">
    <subcellularLocation>
        <location evidence="1">Nucleus</location>
    </subcellularLocation>
</comment>
<dbReference type="InterPro" id="IPR041577">
    <property type="entry name" value="RT_RNaseH_2"/>
</dbReference>
<evidence type="ECO:0000256" key="5">
    <source>
        <dbReference type="SAM" id="MobiDB-lite"/>
    </source>
</evidence>
<dbReference type="InterPro" id="IPR043502">
    <property type="entry name" value="DNA/RNA_pol_sf"/>
</dbReference>
<dbReference type="InterPro" id="IPR016197">
    <property type="entry name" value="Chromo-like_dom_sf"/>
</dbReference>
<evidence type="ECO:0000256" key="2">
    <source>
        <dbReference type="ARBA" id="ARBA00023015"/>
    </source>
</evidence>
<feature type="region of interest" description="Disordered" evidence="5">
    <location>
        <begin position="323"/>
        <end position="356"/>
    </location>
</feature>
<dbReference type="EMBL" id="OOIL02006662">
    <property type="protein sequence ID" value="VFQ99619.1"/>
    <property type="molecule type" value="Genomic_DNA"/>
</dbReference>
<feature type="region of interest" description="Disordered" evidence="5">
    <location>
        <begin position="240"/>
        <end position="259"/>
    </location>
</feature>
<gene>
    <name evidence="7" type="ORF">CCAM_LOCUS41395</name>
</gene>
<dbReference type="SUPFAM" id="SSF47459">
    <property type="entry name" value="HLH, helix-loop-helix DNA-binding domain"/>
    <property type="match status" value="1"/>
</dbReference>
<proteinExistence type="predicted"/>
<dbReference type="Gene3D" id="4.10.280.10">
    <property type="entry name" value="Helix-loop-helix DNA-binding domain"/>
    <property type="match status" value="1"/>
</dbReference>
<dbReference type="OrthoDB" id="1935281at2759"/>
<organism evidence="7 8">
    <name type="scientific">Cuscuta campestris</name>
    <dbReference type="NCBI Taxonomy" id="132261"/>
    <lineage>
        <taxon>Eukaryota</taxon>
        <taxon>Viridiplantae</taxon>
        <taxon>Streptophyta</taxon>
        <taxon>Embryophyta</taxon>
        <taxon>Tracheophyta</taxon>
        <taxon>Spermatophyta</taxon>
        <taxon>Magnoliopsida</taxon>
        <taxon>eudicotyledons</taxon>
        <taxon>Gunneridae</taxon>
        <taxon>Pentapetalae</taxon>
        <taxon>asterids</taxon>
        <taxon>lamiids</taxon>
        <taxon>Solanales</taxon>
        <taxon>Convolvulaceae</taxon>
        <taxon>Cuscuteae</taxon>
        <taxon>Cuscuta</taxon>
        <taxon>Cuscuta subgen. Grammica</taxon>
        <taxon>Cuscuta sect. Cleistogrammica</taxon>
    </lineage>
</organism>
<evidence type="ECO:0000313" key="8">
    <source>
        <dbReference type="Proteomes" id="UP000595140"/>
    </source>
</evidence>
<evidence type="ECO:0000256" key="4">
    <source>
        <dbReference type="ARBA" id="ARBA00023242"/>
    </source>
</evidence>
<dbReference type="GO" id="GO:0046983">
    <property type="term" value="F:protein dimerization activity"/>
    <property type="evidence" value="ECO:0007669"/>
    <property type="project" value="InterPro"/>
</dbReference>
<dbReference type="Proteomes" id="UP000595140">
    <property type="component" value="Unassembled WGS sequence"/>
</dbReference>